<dbReference type="Proteomes" id="UP001199260">
    <property type="component" value="Unassembled WGS sequence"/>
</dbReference>
<organism evidence="1 2">
    <name type="scientific">Comamonas koreensis</name>
    <dbReference type="NCBI Taxonomy" id="160825"/>
    <lineage>
        <taxon>Bacteria</taxon>
        <taxon>Pseudomonadati</taxon>
        <taxon>Pseudomonadota</taxon>
        <taxon>Betaproteobacteria</taxon>
        <taxon>Burkholderiales</taxon>
        <taxon>Comamonadaceae</taxon>
        <taxon>Comamonas</taxon>
    </lineage>
</organism>
<evidence type="ECO:0000313" key="1">
    <source>
        <dbReference type="EMBL" id="MCD2164418.1"/>
    </source>
</evidence>
<keyword evidence="2" id="KW-1185">Reference proteome</keyword>
<dbReference type="EMBL" id="JAJNCT010000005">
    <property type="protein sequence ID" value="MCD2164418.1"/>
    <property type="molecule type" value="Genomic_DNA"/>
</dbReference>
<evidence type="ECO:0000313" key="2">
    <source>
        <dbReference type="Proteomes" id="UP001199260"/>
    </source>
</evidence>
<proteinExistence type="predicted"/>
<reference evidence="1 2" key="1">
    <citation type="submission" date="2021-11" db="EMBL/GenBank/DDBJ databases">
        <title>Genome sequence.</title>
        <authorList>
            <person name="Sun Q."/>
        </authorList>
    </citation>
    <scope>NUCLEOTIDE SEQUENCE [LARGE SCALE GENOMIC DNA]</scope>
    <source>
        <strain evidence="1 2">KCTC 12005</strain>
    </source>
</reference>
<gene>
    <name evidence="1" type="ORF">LPW39_04645</name>
</gene>
<sequence>MLPKSRKSSARTPPMVLCQMPYSSFNRNQPTGTILKIQCRCGALIVDSTDCLAHKAHLTPDQCRFGVLDAMDEQVINPLSNGELSKDDASMRARNIIEAATRTMWQCRSCGSLFIDAQDSSLQCFTPENANNRKDILAS</sequence>
<protein>
    <submittedName>
        <fullName evidence="1">Uncharacterized protein</fullName>
    </submittedName>
</protein>
<comment type="caution">
    <text evidence="1">The sequence shown here is derived from an EMBL/GenBank/DDBJ whole genome shotgun (WGS) entry which is preliminary data.</text>
</comment>
<dbReference type="AlphaFoldDB" id="A0AAW4XTM1"/>
<name>A0AAW4XTM1_9BURK</name>
<dbReference type="RefSeq" id="WP_230771712.1">
    <property type="nucleotide sequence ID" value="NZ_JAJNCT010000005.1"/>
</dbReference>
<accession>A0AAW4XTM1</accession>